<reference evidence="3" key="1">
    <citation type="submission" date="2017-03" db="EMBL/GenBank/DDBJ databases">
        <title>Phytopthora megakarya and P. palmivora, two closely related causual agents of cacao black pod achieved similar genome size and gene model numbers by different mechanisms.</title>
        <authorList>
            <person name="Ali S."/>
            <person name="Shao J."/>
            <person name="Larry D.J."/>
            <person name="Kronmiller B."/>
            <person name="Shen D."/>
            <person name="Strem M.D."/>
            <person name="Melnick R.L."/>
            <person name="Guiltinan M.J."/>
            <person name="Tyler B.M."/>
            <person name="Meinhardt L.W."/>
            <person name="Bailey B.A."/>
        </authorList>
    </citation>
    <scope>NUCLEOTIDE SEQUENCE [LARGE SCALE GENOMIC DNA]</scope>
    <source>
        <strain evidence="3">zdho120</strain>
    </source>
</reference>
<feature type="domain" description="DDE-1" evidence="1">
    <location>
        <begin position="91"/>
        <end position="145"/>
    </location>
</feature>
<accession>A0A225VI52</accession>
<name>A0A225VI52_9STRA</name>
<dbReference type="AlphaFoldDB" id="A0A225VI52"/>
<organism evidence="2 3">
    <name type="scientific">Phytophthora megakarya</name>
    <dbReference type="NCBI Taxonomy" id="4795"/>
    <lineage>
        <taxon>Eukaryota</taxon>
        <taxon>Sar</taxon>
        <taxon>Stramenopiles</taxon>
        <taxon>Oomycota</taxon>
        <taxon>Peronosporomycetes</taxon>
        <taxon>Peronosporales</taxon>
        <taxon>Peronosporaceae</taxon>
        <taxon>Phytophthora</taxon>
    </lineage>
</organism>
<gene>
    <name evidence="2" type="ORF">PHMEG_00023552</name>
</gene>
<dbReference type="InterPro" id="IPR004875">
    <property type="entry name" value="DDE_SF_endonuclease_dom"/>
</dbReference>
<dbReference type="Proteomes" id="UP000198211">
    <property type="component" value="Unassembled WGS sequence"/>
</dbReference>
<comment type="caution">
    <text evidence="2">The sequence shown here is derived from an EMBL/GenBank/DDBJ whole genome shotgun (WGS) entry which is preliminary data.</text>
</comment>
<keyword evidence="3" id="KW-1185">Reference proteome</keyword>
<protein>
    <recommendedName>
        <fullName evidence="1">DDE-1 domain-containing protein</fullName>
    </recommendedName>
</protein>
<proteinExistence type="predicted"/>
<evidence type="ECO:0000313" key="3">
    <source>
        <dbReference type="Proteomes" id="UP000198211"/>
    </source>
</evidence>
<evidence type="ECO:0000313" key="2">
    <source>
        <dbReference type="EMBL" id="OWZ04528.1"/>
    </source>
</evidence>
<dbReference type="OrthoDB" id="111624at2759"/>
<dbReference type="Pfam" id="PF03184">
    <property type="entry name" value="DDE_1"/>
    <property type="match status" value="1"/>
</dbReference>
<evidence type="ECO:0000259" key="1">
    <source>
        <dbReference type="Pfam" id="PF03184"/>
    </source>
</evidence>
<dbReference type="GO" id="GO:0003676">
    <property type="term" value="F:nucleic acid binding"/>
    <property type="evidence" value="ECO:0007669"/>
    <property type="project" value="InterPro"/>
</dbReference>
<dbReference type="EMBL" id="NBNE01004913">
    <property type="protein sequence ID" value="OWZ04528.1"/>
    <property type="molecule type" value="Genomic_DNA"/>
</dbReference>
<sequence length="150" mass="16848">MGTLKRGFESGHFINDQMYNMDETHFIVDMDNGKTLSFKRDQHVKYADVVAGTTGMTMVVLLQGGYSTKVGTPMMIFTSSSCNYPIQGVPDNVSVFMGVAYRTAKKGFMTSKVFAQWLGEARILRRLPREQKLIIWADNYCGHSLSDDAK</sequence>